<dbReference type="AlphaFoldDB" id="A0A518ET00"/>
<evidence type="ECO:0000259" key="2">
    <source>
        <dbReference type="Pfam" id="PF06283"/>
    </source>
</evidence>
<sequence length="822" mass="90906">MRPSNGIRRGLLPGCLLACAALGHAEDLGDRWGTESREREYYRIISLPIPEELVLEAGAFTQLPDGRIAVGTRHGDIYLVSGVDGPRPEPTYELFASGLDEIFGLSPIEGGLMVTQSCELTSVTDSDGDGTADRFDTVSDGWGYENYHEYAFGAGPDDEGNRYVALGLSMSYHSRALFRGWVMKVTPEGETIPMASGLRSPGGIGFNETGDLFYMESQGPWNSSCSLKAITEGSFHGHPVSYNWYPFAPNMGDAPAVPESGSRIVIEREKVPELTPYAVVFPYIRMGRSIMGFALDHTGGRFGPFEDQIFLGDFSLSVLLRATTEKVNGVWQGACYPFREGLSTGLLDVAFTPEGNLIAGGTNRGWPVRGIEPFALERVEWTGKVPFEIERISILPDGFDVRFTLPVNPEVASDPKTWALGTFTHIYHAGYGGPEVDQTVPKVKSARVSDDGLTVRIRLDQLKKGHVHEFDLAAMRSAKGEELLHRDAYYTVNEIPAAAAPRAHPVPEDPRWLTYSAKDATEASPHVVFLAGDQEYRSEECMPMLARLFAEKHGMHTTVVFQQDEQGRVEPNAKIKWDDKAVEHDIPGLEYLRSADAVVFYTRLLSLPEAQLASIYGYLDSGKPILVVRTGNHGFIDWDYQVDGKRQRFGEDVAGGAFRGHHGRWSQDSTRATPVPANADHPVLRGVDDVWGPTDVYRTYPEGESLPRDCTALLMGQPLMSRNPTDAPNTDLEPLPVAWTKLWTGASGQTSRVFNTTMGSARDFQCEDMRRLLLNAVLWGLGREDEIQPDLDVDIVGTYEPRKSGFDYEALDVRPRKPAEFR</sequence>
<organism evidence="4 5">
    <name type="scientific">Saltatorellus ferox</name>
    <dbReference type="NCBI Taxonomy" id="2528018"/>
    <lineage>
        <taxon>Bacteria</taxon>
        <taxon>Pseudomonadati</taxon>
        <taxon>Planctomycetota</taxon>
        <taxon>Planctomycetia</taxon>
        <taxon>Planctomycetia incertae sedis</taxon>
        <taxon>Saltatorellus</taxon>
    </lineage>
</organism>
<gene>
    <name evidence="4" type="ORF">Poly30_27270</name>
</gene>
<dbReference type="Pfam" id="PF23500">
    <property type="entry name" value="DUF7133"/>
    <property type="match status" value="1"/>
</dbReference>
<dbReference type="SUPFAM" id="SSF63829">
    <property type="entry name" value="Calcium-dependent phosphotriesterase"/>
    <property type="match status" value="1"/>
</dbReference>
<dbReference type="Pfam" id="PF06283">
    <property type="entry name" value="ThuA"/>
    <property type="match status" value="1"/>
</dbReference>
<evidence type="ECO:0000313" key="5">
    <source>
        <dbReference type="Proteomes" id="UP000320390"/>
    </source>
</evidence>
<evidence type="ECO:0000259" key="3">
    <source>
        <dbReference type="Pfam" id="PF23500"/>
    </source>
</evidence>
<dbReference type="Gene3D" id="2.120.10.30">
    <property type="entry name" value="TolB, C-terminal domain"/>
    <property type="match status" value="1"/>
</dbReference>
<proteinExistence type="predicted"/>
<accession>A0A518ET00</accession>
<name>A0A518ET00_9BACT</name>
<dbReference type="SUPFAM" id="SSF52317">
    <property type="entry name" value="Class I glutamine amidotransferase-like"/>
    <property type="match status" value="1"/>
</dbReference>
<dbReference type="InterPro" id="IPR011042">
    <property type="entry name" value="6-blade_b-propeller_TolB-like"/>
</dbReference>
<dbReference type="Proteomes" id="UP000320390">
    <property type="component" value="Chromosome"/>
</dbReference>
<evidence type="ECO:0000313" key="4">
    <source>
        <dbReference type="EMBL" id="QDV07208.1"/>
    </source>
</evidence>
<dbReference type="InterPro" id="IPR029010">
    <property type="entry name" value="ThuA-like"/>
</dbReference>
<keyword evidence="5" id="KW-1185">Reference proteome</keyword>
<protein>
    <submittedName>
        <fullName evidence="4">Trehalose utilization</fullName>
    </submittedName>
</protein>
<dbReference type="PANTHER" id="PTHR33546:SF1">
    <property type="entry name" value="LARGE, MULTIFUNCTIONAL SECRETED PROTEIN"/>
    <property type="match status" value="1"/>
</dbReference>
<feature type="domain" description="ThuA-like" evidence="2">
    <location>
        <begin position="590"/>
        <end position="779"/>
    </location>
</feature>
<dbReference type="Gene3D" id="3.40.50.880">
    <property type="match status" value="1"/>
</dbReference>
<dbReference type="InterPro" id="IPR029062">
    <property type="entry name" value="Class_I_gatase-like"/>
</dbReference>
<feature type="domain" description="DUF7133" evidence="3">
    <location>
        <begin position="93"/>
        <end position="220"/>
    </location>
</feature>
<feature type="region of interest" description="Disordered" evidence="1">
    <location>
        <begin position="660"/>
        <end position="679"/>
    </location>
</feature>
<dbReference type="EMBL" id="CP036434">
    <property type="protein sequence ID" value="QDV07208.1"/>
    <property type="molecule type" value="Genomic_DNA"/>
</dbReference>
<dbReference type="RefSeq" id="WP_145198069.1">
    <property type="nucleotide sequence ID" value="NZ_CP036434.1"/>
</dbReference>
<dbReference type="InterPro" id="IPR055557">
    <property type="entry name" value="DUF7133"/>
</dbReference>
<dbReference type="PANTHER" id="PTHR33546">
    <property type="entry name" value="LARGE, MULTIFUNCTIONAL SECRETED PROTEIN-RELATED"/>
    <property type="match status" value="1"/>
</dbReference>
<dbReference type="OrthoDB" id="176168at2"/>
<reference evidence="4 5" key="1">
    <citation type="submission" date="2019-02" db="EMBL/GenBank/DDBJ databases">
        <title>Deep-cultivation of Planctomycetes and their phenomic and genomic characterization uncovers novel biology.</title>
        <authorList>
            <person name="Wiegand S."/>
            <person name="Jogler M."/>
            <person name="Boedeker C."/>
            <person name="Pinto D."/>
            <person name="Vollmers J."/>
            <person name="Rivas-Marin E."/>
            <person name="Kohn T."/>
            <person name="Peeters S.H."/>
            <person name="Heuer A."/>
            <person name="Rast P."/>
            <person name="Oberbeckmann S."/>
            <person name="Bunk B."/>
            <person name="Jeske O."/>
            <person name="Meyerdierks A."/>
            <person name="Storesund J.E."/>
            <person name="Kallscheuer N."/>
            <person name="Luecker S."/>
            <person name="Lage O.M."/>
            <person name="Pohl T."/>
            <person name="Merkel B.J."/>
            <person name="Hornburger P."/>
            <person name="Mueller R.-W."/>
            <person name="Bruemmer F."/>
            <person name="Labrenz M."/>
            <person name="Spormann A.M."/>
            <person name="Op den Camp H."/>
            <person name="Overmann J."/>
            <person name="Amann R."/>
            <person name="Jetten M.S.M."/>
            <person name="Mascher T."/>
            <person name="Medema M.H."/>
            <person name="Devos D.P."/>
            <person name="Kaster A.-K."/>
            <person name="Ovreas L."/>
            <person name="Rohde M."/>
            <person name="Galperin M.Y."/>
            <person name="Jogler C."/>
        </authorList>
    </citation>
    <scope>NUCLEOTIDE SEQUENCE [LARGE SCALE GENOMIC DNA]</scope>
    <source>
        <strain evidence="4 5">Poly30</strain>
    </source>
</reference>
<evidence type="ECO:0000256" key="1">
    <source>
        <dbReference type="SAM" id="MobiDB-lite"/>
    </source>
</evidence>